<dbReference type="EMBL" id="QGLG01000002">
    <property type="protein sequence ID" value="PXY84438.1"/>
    <property type="molecule type" value="Genomic_DNA"/>
</dbReference>
<keyword evidence="2 9" id="KW-0963">Cytoplasm</keyword>
<dbReference type="Gene3D" id="3.30.2130.30">
    <property type="match status" value="1"/>
</dbReference>
<dbReference type="RefSeq" id="WP_110446006.1">
    <property type="nucleotide sequence ID" value="NZ_QGLG01000002.1"/>
</dbReference>
<keyword evidence="12" id="KW-1185">Reference proteome</keyword>
<dbReference type="Proteomes" id="UP000247698">
    <property type="component" value="Unassembled WGS sequence"/>
</dbReference>
<dbReference type="Pfam" id="PF02926">
    <property type="entry name" value="THUMP"/>
    <property type="match status" value="1"/>
</dbReference>
<dbReference type="InterPro" id="IPR014729">
    <property type="entry name" value="Rossmann-like_a/b/a_fold"/>
</dbReference>
<proteinExistence type="inferred from homology"/>
<keyword evidence="7 9" id="KW-0694">RNA-binding</keyword>
<dbReference type="InterPro" id="IPR050102">
    <property type="entry name" value="tRNA_sulfurtransferase_ThiI"/>
</dbReference>
<dbReference type="SUPFAM" id="SSF143437">
    <property type="entry name" value="THUMP domain-like"/>
    <property type="match status" value="1"/>
</dbReference>
<dbReference type="InterPro" id="IPR054173">
    <property type="entry name" value="ThiI_fer"/>
</dbReference>
<reference evidence="11 12" key="1">
    <citation type="submission" date="2018-05" db="EMBL/GenBank/DDBJ databases">
        <title>Reference genomes for bee gut microbiota database.</title>
        <authorList>
            <person name="Ellegaard K.M."/>
        </authorList>
    </citation>
    <scope>NUCLEOTIDE SEQUENCE [LARGE SCALE GENOMIC DNA]</scope>
    <source>
        <strain evidence="11 12">ESL0184</strain>
    </source>
</reference>
<sequence>MKYTEIMVRYGELSTKGKNRKDFIGRLAGNVTKVLRDFPQVEIHPRHDRMHIVLNDAPFAKVDKRLKRVFGIQTYSPTIKVEKTLAKIEETALILMKETFKKGMTFKVNTKRSDHQFLYDTNELNKMVGDYLFDNMENLKVEMKHPDIVLRIEVRKDAVYISNQLLHGAGGMPVGTGGRAVMMLSGGIDSPVASYLALKRGVDIEMVHFYSPPYTTEKALNKAKELTGILANYAGKINFIAVPFAEIQETIKEKIPEGYLMTVQRRFMLQLADKIRAKRRGLAIFNGESVGQVASQTLESMAAINDVTTTPVVRPVATMDKTEIINLAEKIGTFDLSIQPFEDCCTIFAPPRPKTKPKIDKAREFENRLDVEGLIDRALAGIQVTSIYPNDKFLADKAAEDAALL</sequence>
<dbReference type="PANTHER" id="PTHR43209:SF1">
    <property type="entry name" value="TRNA SULFURTRANSFERASE"/>
    <property type="match status" value="1"/>
</dbReference>
<feature type="binding site" evidence="9">
    <location>
        <begin position="208"/>
        <end position="209"/>
    </location>
    <ligand>
        <name>ATP</name>
        <dbReference type="ChEBI" id="CHEBI:30616"/>
    </ligand>
</feature>
<name>A0ABX5N182_9LACO</name>
<feature type="binding site" evidence="9">
    <location>
        <position position="296"/>
    </location>
    <ligand>
        <name>ATP</name>
        <dbReference type="ChEBI" id="CHEBI:30616"/>
    </ligand>
</feature>
<dbReference type="Pfam" id="PF02568">
    <property type="entry name" value="ThiI"/>
    <property type="match status" value="1"/>
</dbReference>
<dbReference type="Pfam" id="PF22025">
    <property type="entry name" value="ThiI_fer"/>
    <property type="match status" value="1"/>
</dbReference>
<evidence type="ECO:0000313" key="12">
    <source>
        <dbReference type="Proteomes" id="UP000247698"/>
    </source>
</evidence>
<comment type="catalytic activity">
    <reaction evidence="9">
        <text>[ThiS sulfur-carrier protein]-C-terminal Gly-Gly-AMP + S-sulfanyl-L-cysteinyl-[cysteine desulfurase] + AH2 = [ThiS sulfur-carrier protein]-C-terminal-Gly-aminoethanethioate + L-cysteinyl-[cysteine desulfurase] + A + AMP + 2 H(+)</text>
        <dbReference type="Rhea" id="RHEA:43340"/>
        <dbReference type="Rhea" id="RHEA-COMP:12157"/>
        <dbReference type="Rhea" id="RHEA-COMP:12158"/>
        <dbReference type="Rhea" id="RHEA-COMP:12910"/>
        <dbReference type="Rhea" id="RHEA-COMP:19908"/>
        <dbReference type="ChEBI" id="CHEBI:13193"/>
        <dbReference type="ChEBI" id="CHEBI:15378"/>
        <dbReference type="ChEBI" id="CHEBI:17499"/>
        <dbReference type="ChEBI" id="CHEBI:29950"/>
        <dbReference type="ChEBI" id="CHEBI:61963"/>
        <dbReference type="ChEBI" id="CHEBI:90618"/>
        <dbReference type="ChEBI" id="CHEBI:232372"/>
        <dbReference type="ChEBI" id="CHEBI:456215"/>
    </reaction>
</comment>
<dbReference type="InterPro" id="IPR003720">
    <property type="entry name" value="tRNA_STrfase"/>
</dbReference>
<dbReference type="InterPro" id="IPR049962">
    <property type="entry name" value="THUMP_ThiI"/>
</dbReference>
<evidence type="ECO:0000256" key="4">
    <source>
        <dbReference type="ARBA" id="ARBA00022679"/>
    </source>
</evidence>
<comment type="pathway">
    <text evidence="9">Cofactor biosynthesis; thiamine diphosphate biosynthesis.</text>
</comment>
<feature type="binding site" evidence="9">
    <location>
        <begin position="183"/>
        <end position="184"/>
    </location>
    <ligand>
        <name>ATP</name>
        <dbReference type="ChEBI" id="CHEBI:30616"/>
    </ligand>
</feature>
<keyword evidence="6 9" id="KW-0067">ATP-binding</keyword>
<dbReference type="InterPro" id="IPR004114">
    <property type="entry name" value="THUMP_dom"/>
</dbReference>
<dbReference type="InterPro" id="IPR049961">
    <property type="entry name" value="ThiI_N"/>
</dbReference>
<organism evidence="11 12">
    <name type="scientific">Lactobacillus melliventris</name>
    <dbReference type="NCBI Taxonomy" id="1218507"/>
    <lineage>
        <taxon>Bacteria</taxon>
        <taxon>Bacillati</taxon>
        <taxon>Bacillota</taxon>
        <taxon>Bacilli</taxon>
        <taxon>Lactobacillales</taxon>
        <taxon>Lactobacillaceae</taxon>
        <taxon>Lactobacillus</taxon>
    </lineage>
</organism>
<evidence type="ECO:0000256" key="5">
    <source>
        <dbReference type="ARBA" id="ARBA00022741"/>
    </source>
</evidence>
<comment type="subcellular location">
    <subcellularLocation>
        <location evidence="1 9">Cytoplasm</location>
    </subcellularLocation>
</comment>
<dbReference type="NCBIfam" id="TIGR00342">
    <property type="entry name" value="tRNA uracil 4-sulfurtransferase ThiI"/>
    <property type="match status" value="1"/>
</dbReference>
<evidence type="ECO:0000256" key="6">
    <source>
        <dbReference type="ARBA" id="ARBA00022840"/>
    </source>
</evidence>
<evidence type="ECO:0000313" key="11">
    <source>
        <dbReference type="EMBL" id="PXY84438.1"/>
    </source>
</evidence>
<evidence type="ECO:0000256" key="1">
    <source>
        <dbReference type="ARBA" id="ARBA00004496"/>
    </source>
</evidence>
<dbReference type="PANTHER" id="PTHR43209">
    <property type="entry name" value="TRNA SULFURTRANSFERASE"/>
    <property type="match status" value="1"/>
</dbReference>
<dbReference type="HAMAP" id="MF_00021">
    <property type="entry name" value="ThiI"/>
    <property type="match status" value="1"/>
</dbReference>
<evidence type="ECO:0000256" key="3">
    <source>
        <dbReference type="ARBA" id="ARBA00022555"/>
    </source>
</evidence>
<evidence type="ECO:0000256" key="8">
    <source>
        <dbReference type="ARBA" id="ARBA00022977"/>
    </source>
</evidence>
<comment type="function">
    <text evidence="9">Catalyzes the ATP-dependent transfer of a sulfur to tRNA to produce 4-thiouridine in position 8 of tRNAs, which functions as a near-UV photosensor. Also catalyzes the transfer of sulfur to the sulfur carrier protein ThiS, forming ThiS-thiocarboxylate. This is a step in the synthesis of thiazole, in the thiamine biosynthesis pathway. The sulfur is donated as persulfide by IscS.</text>
</comment>
<evidence type="ECO:0000256" key="2">
    <source>
        <dbReference type="ARBA" id="ARBA00022490"/>
    </source>
</evidence>
<feature type="domain" description="THUMP" evidence="10">
    <location>
        <begin position="60"/>
        <end position="165"/>
    </location>
</feature>
<dbReference type="SMART" id="SM00981">
    <property type="entry name" value="THUMP"/>
    <property type="match status" value="1"/>
</dbReference>
<evidence type="ECO:0000256" key="9">
    <source>
        <dbReference type="HAMAP-Rule" id="MF_00021"/>
    </source>
</evidence>
<feature type="binding site" evidence="9">
    <location>
        <position position="265"/>
    </location>
    <ligand>
        <name>ATP</name>
        <dbReference type="ChEBI" id="CHEBI:30616"/>
    </ligand>
</feature>
<accession>A0ABX5N182</accession>
<gene>
    <name evidence="9" type="primary">thiI</name>
    <name evidence="11" type="ORF">DK873_04595</name>
</gene>
<keyword evidence="4 9" id="KW-0808">Transferase</keyword>
<keyword evidence="8 9" id="KW-0784">Thiamine biosynthesis</keyword>
<dbReference type="Gene3D" id="3.40.50.620">
    <property type="entry name" value="HUPs"/>
    <property type="match status" value="1"/>
</dbReference>
<feature type="binding site" evidence="9">
    <location>
        <position position="287"/>
    </location>
    <ligand>
        <name>ATP</name>
        <dbReference type="ChEBI" id="CHEBI:30616"/>
    </ligand>
</feature>
<comment type="caution">
    <text evidence="11">The sequence shown here is derived from an EMBL/GenBank/DDBJ whole genome shotgun (WGS) entry which is preliminary data.</text>
</comment>
<comment type="similarity">
    <text evidence="9">Belongs to the ThiI family.</text>
</comment>
<dbReference type="CDD" id="cd11716">
    <property type="entry name" value="THUMP_ThiI"/>
    <property type="match status" value="1"/>
</dbReference>
<comment type="catalytic activity">
    <reaction evidence="9">
        <text>[ThiI sulfur-carrier protein]-S-sulfanyl-L-cysteine + a uridine in tRNA + 2 reduced [2Fe-2S]-[ferredoxin] + ATP + H(+) = [ThiI sulfur-carrier protein]-L-cysteine + a 4-thiouridine in tRNA + 2 oxidized [2Fe-2S]-[ferredoxin] + AMP + diphosphate</text>
        <dbReference type="Rhea" id="RHEA:24176"/>
        <dbReference type="Rhea" id="RHEA-COMP:10000"/>
        <dbReference type="Rhea" id="RHEA-COMP:10001"/>
        <dbReference type="Rhea" id="RHEA-COMP:13337"/>
        <dbReference type="Rhea" id="RHEA-COMP:13338"/>
        <dbReference type="Rhea" id="RHEA-COMP:13339"/>
        <dbReference type="Rhea" id="RHEA-COMP:13340"/>
        <dbReference type="ChEBI" id="CHEBI:15378"/>
        <dbReference type="ChEBI" id="CHEBI:29950"/>
        <dbReference type="ChEBI" id="CHEBI:30616"/>
        <dbReference type="ChEBI" id="CHEBI:33019"/>
        <dbReference type="ChEBI" id="CHEBI:33737"/>
        <dbReference type="ChEBI" id="CHEBI:33738"/>
        <dbReference type="ChEBI" id="CHEBI:61963"/>
        <dbReference type="ChEBI" id="CHEBI:65315"/>
        <dbReference type="ChEBI" id="CHEBI:136798"/>
        <dbReference type="ChEBI" id="CHEBI:456215"/>
        <dbReference type="EC" id="2.8.1.4"/>
    </reaction>
</comment>
<dbReference type="InterPro" id="IPR020536">
    <property type="entry name" value="ThiI_AANH"/>
</dbReference>
<dbReference type="PROSITE" id="PS51165">
    <property type="entry name" value="THUMP"/>
    <property type="match status" value="1"/>
</dbReference>
<evidence type="ECO:0000259" key="10">
    <source>
        <dbReference type="PROSITE" id="PS51165"/>
    </source>
</evidence>
<dbReference type="SUPFAM" id="SSF52402">
    <property type="entry name" value="Adenine nucleotide alpha hydrolases-like"/>
    <property type="match status" value="1"/>
</dbReference>
<dbReference type="CDD" id="cd01712">
    <property type="entry name" value="PPase_ThiI"/>
    <property type="match status" value="1"/>
</dbReference>
<protein>
    <recommendedName>
        <fullName evidence="9">Probable tRNA sulfurtransferase</fullName>
        <ecNumber evidence="9">2.8.1.4</ecNumber>
    </recommendedName>
    <alternativeName>
        <fullName evidence="9">Sulfur carrier protein ThiS sulfurtransferase</fullName>
    </alternativeName>
    <alternativeName>
        <fullName evidence="9">Thiamine biosynthesis protein ThiI</fullName>
    </alternativeName>
    <alternativeName>
        <fullName evidence="9">tRNA 4-thiouridine synthase</fullName>
    </alternativeName>
</protein>
<dbReference type="EC" id="2.8.1.4" evidence="9"/>
<keyword evidence="5 9" id="KW-0547">Nucleotide-binding</keyword>
<keyword evidence="3 9" id="KW-0820">tRNA-binding</keyword>
<evidence type="ECO:0000256" key="7">
    <source>
        <dbReference type="ARBA" id="ARBA00022884"/>
    </source>
</evidence>